<accession>A0ABV3NPQ6</accession>
<reference evidence="2 3" key="1">
    <citation type="submission" date="2024-07" db="EMBL/GenBank/DDBJ databases">
        <authorList>
            <person name="Wang L."/>
        </authorList>
    </citation>
    <scope>NUCLEOTIDE SEQUENCE [LARGE SCALE GENOMIC DNA]</scope>
    <source>
        <strain evidence="2 3">WL359</strain>
    </source>
</reference>
<keyword evidence="1" id="KW-0732">Signal</keyword>
<dbReference type="EMBL" id="JBFMVT010000002">
    <property type="protein sequence ID" value="MEW7311508.1"/>
    <property type="molecule type" value="Genomic_DNA"/>
</dbReference>
<dbReference type="Proteomes" id="UP001555342">
    <property type="component" value="Unassembled WGS sequence"/>
</dbReference>
<comment type="caution">
    <text evidence="2">The sequence shown here is derived from an EMBL/GenBank/DDBJ whole genome shotgun (WGS) entry which is preliminary data.</text>
</comment>
<feature type="signal peptide" evidence="1">
    <location>
        <begin position="1"/>
        <end position="20"/>
    </location>
</feature>
<evidence type="ECO:0000313" key="2">
    <source>
        <dbReference type="EMBL" id="MEW7311508.1"/>
    </source>
</evidence>
<proteinExistence type="predicted"/>
<name>A0ABV3NPQ6_9ENTR</name>
<organism evidence="2 3">
    <name type="scientific">Buttiauxella gaviniae</name>
    <dbReference type="NCBI Taxonomy" id="82990"/>
    <lineage>
        <taxon>Bacteria</taxon>
        <taxon>Pseudomonadati</taxon>
        <taxon>Pseudomonadota</taxon>
        <taxon>Gammaproteobacteria</taxon>
        <taxon>Enterobacterales</taxon>
        <taxon>Enterobacteriaceae</taxon>
        <taxon>Buttiauxella</taxon>
    </lineage>
</organism>
<dbReference type="RefSeq" id="WP_367593849.1">
    <property type="nucleotide sequence ID" value="NZ_JBFMVT010000002.1"/>
</dbReference>
<evidence type="ECO:0000256" key="1">
    <source>
        <dbReference type="SAM" id="SignalP"/>
    </source>
</evidence>
<evidence type="ECO:0000313" key="3">
    <source>
        <dbReference type="Proteomes" id="UP001555342"/>
    </source>
</evidence>
<feature type="chain" id="PRO_5046082926" evidence="1">
    <location>
        <begin position="21"/>
        <end position="180"/>
    </location>
</feature>
<gene>
    <name evidence="2" type="ORF">AB1E22_02030</name>
</gene>
<keyword evidence="3" id="KW-1185">Reference proteome</keyword>
<protein>
    <submittedName>
        <fullName evidence="2">Uncharacterized protein</fullName>
    </submittedName>
</protein>
<sequence length="180" mass="19734">MNKKILSTLLFLALPAISFSDCRLANSDCEITTLGIIELTSKVNSGDGYSHITLNGKDIYKAKTSYMVLNTSNADYSLKEKKYLITKAIISYVSDAPCNPDKSTSYCSMNVILDLTSGKPVFSNEFFSESGGGSQITWVSWGKANSIIVIDNELRFKYSNGHIERVTKVKDATGNSSDVK</sequence>